<feature type="domain" description="DUF4097" evidence="2">
    <location>
        <begin position="408"/>
        <end position="602"/>
    </location>
</feature>
<name>A0ABY5P2U8_9LACT</name>
<feature type="compositionally biased region" description="Basic and acidic residues" evidence="1">
    <location>
        <begin position="53"/>
        <end position="65"/>
    </location>
</feature>
<evidence type="ECO:0000256" key="1">
    <source>
        <dbReference type="SAM" id="MobiDB-lite"/>
    </source>
</evidence>
<dbReference type="Pfam" id="PF13349">
    <property type="entry name" value="DUF4097"/>
    <property type="match status" value="1"/>
</dbReference>
<dbReference type="Proteomes" id="UP001315967">
    <property type="component" value="Chromosome"/>
</dbReference>
<evidence type="ECO:0000259" key="2">
    <source>
        <dbReference type="Pfam" id="PF13349"/>
    </source>
</evidence>
<keyword evidence="4" id="KW-1185">Reference proteome</keyword>
<feature type="compositionally biased region" description="Basic and acidic residues" evidence="1">
    <location>
        <begin position="166"/>
        <end position="180"/>
    </location>
</feature>
<reference evidence="3 4" key="1">
    <citation type="submission" date="2022-08" db="EMBL/GenBank/DDBJ databases">
        <title>Aerococcaceae sp. nov isolated from spoiled eye mask.</title>
        <authorList>
            <person name="Zhou G."/>
            <person name="Xie X.-B."/>
            <person name="Shi Q.-S."/>
            <person name="Wang Y.-S."/>
            <person name="Wen X."/>
            <person name="Peng H."/>
            <person name="Yang X.-J."/>
            <person name="Tao H.-B."/>
            <person name="Huang X.-M."/>
        </authorList>
    </citation>
    <scope>NUCLEOTIDE SEQUENCE [LARGE SCALE GENOMIC DNA]</scope>
    <source>
        <strain evidence="4">DM20194951</strain>
    </source>
</reference>
<accession>A0ABY5P2U8</accession>
<evidence type="ECO:0000313" key="3">
    <source>
        <dbReference type="EMBL" id="UUX32926.1"/>
    </source>
</evidence>
<feature type="region of interest" description="Disordered" evidence="1">
    <location>
        <begin position="151"/>
        <end position="181"/>
    </location>
</feature>
<dbReference type="InterPro" id="IPR025164">
    <property type="entry name" value="Toastrack_DUF4097"/>
</dbReference>
<organism evidence="3 4">
    <name type="scientific">Fundicoccus culcitae</name>
    <dbReference type="NCBI Taxonomy" id="2969821"/>
    <lineage>
        <taxon>Bacteria</taxon>
        <taxon>Bacillati</taxon>
        <taxon>Bacillota</taxon>
        <taxon>Bacilli</taxon>
        <taxon>Lactobacillales</taxon>
        <taxon>Aerococcaceae</taxon>
        <taxon>Fundicoccus</taxon>
    </lineage>
</organism>
<dbReference type="EMBL" id="CP102453">
    <property type="protein sequence ID" value="UUX32926.1"/>
    <property type="molecule type" value="Genomic_DNA"/>
</dbReference>
<sequence length="609" mass="69275">MNQKERIIELVRQGVITTEEALTLLEAKNQSHSSKQATQNISEKTTENTSIPTDEKNEETAHANVEEDTIETPTGESQAEQETIEDNDLAKQIRQIADGALEFGKGTYDSITKYIKELNQAETSDNQADKEDKDFYDETFDFSEEYRQDQADLEEELSKHQQASHSVDDETKRKAERQATEEQLAQLTEKINQLSAQIDQVEATINKKQEALTVAKQRYREIEIFSELDEITEEMLAQKAHLSVRVEELEKEIVDLEHTLDETKKELEAMQSKQSAYKHQDFKRMVDQATDQANKIGTDAIKEGKKISESITSKVRDLMQNFNTKEFNVSVNVPWVKTETIKHQFMYDAAEITVIDFVLNNGSLKFKTHDQATILVDSEIRFHGKHDAYTVETFEQLNTISFDNNQLIFHVNSPRVSMDATVYLPKRIYDYVKIDLLNGDATLKEIEINDLLINNKNGDIRLKEVKAVLAELDSVNGDITIKNSEIKDITVKNINGDFRISGMVGNIISNTVNGDYYITKTDTNNSTFKLKSVSGDIKISLPLSMNLEIKNEITFGEIKNRLSNVETVSESKDHKKGEFSRLTHTEAGRVTVDTQVTTGDIYLKDSDIK</sequence>
<feature type="region of interest" description="Disordered" evidence="1">
    <location>
        <begin position="27"/>
        <end position="84"/>
    </location>
</feature>
<evidence type="ECO:0000313" key="4">
    <source>
        <dbReference type="Proteomes" id="UP001315967"/>
    </source>
</evidence>
<gene>
    <name evidence="3" type="ORF">NRE15_08335</name>
</gene>
<dbReference type="RefSeq" id="WP_313792430.1">
    <property type="nucleotide sequence ID" value="NZ_CP102453.1"/>
</dbReference>
<feature type="compositionally biased region" description="Polar residues" evidence="1">
    <location>
        <begin position="71"/>
        <end position="81"/>
    </location>
</feature>
<feature type="compositionally biased region" description="Polar residues" evidence="1">
    <location>
        <begin position="28"/>
        <end position="52"/>
    </location>
</feature>
<protein>
    <submittedName>
        <fullName evidence="3">DUF4097 family beta strand repeat-containing protein</fullName>
    </submittedName>
</protein>
<proteinExistence type="predicted"/>